<dbReference type="Proteomes" id="UP001211044">
    <property type="component" value="Chromosome"/>
</dbReference>
<feature type="compositionally biased region" description="Basic and acidic residues" evidence="1">
    <location>
        <begin position="199"/>
        <end position="212"/>
    </location>
</feature>
<keyword evidence="2" id="KW-1133">Transmembrane helix</keyword>
<feature type="region of interest" description="Disordered" evidence="1">
    <location>
        <begin position="175"/>
        <end position="232"/>
    </location>
</feature>
<sequence length="232" mass="23844">MSTPLNFTSPVGKAPAPKGTEVASFRTYAEAQSAVDALAEADYPVHTLTIIGTDLVMVERVTGRATAGKAFARGALNGLWWGVMLGLLSAFINPDLGGAAIIITAGVITLIFGLINVAVHAIAGKKRRQDYTSVTSVAASRFSVLALADAAKARQALAGAPGNILEAANRPIQAGSEPAGPTAFGSKSTEQPAYGVRLSDAEKAKRNSETGHGRHRGPAAPEEGQAGAQDQE</sequence>
<dbReference type="InterPro" id="IPR025889">
    <property type="entry name" value="GSP17M-like_dom"/>
</dbReference>
<dbReference type="EMBL" id="CP116394">
    <property type="protein sequence ID" value="WCE46699.1"/>
    <property type="molecule type" value="Genomic_DNA"/>
</dbReference>
<dbReference type="Pfam" id="PF11181">
    <property type="entry name" value="YflT"/>
    <property type="match status" value="1"/>
</dbReference>
<feature type="transmembrane region" description="Helical" evidence="2">
    <location>
        <begin position="70"/>
        <end position="92"/>
    </location>
</feature>
<evidence type="ECO:0000259" key="3">
    <source>
        <dbReference type="Pfam" id="PF11181"/>
    </source>
</evidence>
<reference evidence="4" key="1">
    <citation type="submission" date="2023-01" db="EMBL/GenBank/DDBJ databases">
        <title>Comparative Genomic Analysis of the Clinically-Derived Winkia Strain NY0527 Provides Evidence into the Taxonomic Reassignment of Winkia neuii and Characterizes Their Virulence Traits.</title>
        <authorList>
            <person name="Cai X."/>
            <person name="Peng Y."/>
            <person name="Li M."/>
            <person name="Qiu Y."/>
            <person name="Wang Y."/>
            <person name="Xu L."/>
            <person name="Hou Q."/>
        </authorList>
    </citation>
    <scope>NUCLEOTIDE SEQUENCE</scope>
    <source>
        <strain evidence="4">NY0527</strain>
    </source>
</reference>
<gene>
    <name evidence="4" type="ORF">PIG85_03385</name>
</gene>
<evidence type="ECO:0000256" key="1">
    <source>
        <dbReference type="SAM" id="MobiDB-lite"/>
    </source>
</evidence>
<name>A0AB38XQZ2_9ACTO</name>
<evidence type="ECO:0000313" key="4">
    <source>
        <dbReference type="EMBL" id="WCE46699.1"/>
    </source>
</evidence>
<dbReference type="RefSeq" id="WP_271694740.1">
    <property type="nucleotide sequence ID" value="NZ_CP116394.1"/>
</dbReference>
<dbReference type="AlphaFoldDB" id="A0AB38XQZ2"/>
<keyword evidence="2" id="KW-0472">Membrane</keyword>
<organism evidence="4 5">
    <name type="scientific">Winkia neuii subsp. anitrata</name>
    <dbReference type="NCBI Taxonomy" id="29318"/>
    <lineage>
        <taxon>Bacteria</taxon>
        <taxon>Bacillati</taxon>
        <taxon>Actinomycetota</taxon>
        <taxon>Actinomycetes</taxon>
        <taxon>Actinomycetales</taxon>
        <taxon>Actinomycetaceae</taxon>
        <taxon>Winkia</taxon>
    </lineage>
</organism>
<dbReference type="KEGG" id="wne:PIG85_03385"/>
<evidence type="ECO:0000313" key="5">
    <source>
        <dbReference type="Proteomes" id="UP001211044"/>
    </source>
</evidence>
<feature type="transmembrane region" description="Helical" evidence="2">
    <location>
        <begin position="98"/>
        <end position="119"/>
    </location>
</feature>
<feature type="domain" description="General stress protein 17M-like" evidence="3">
    <location>
        <begin position="21"/>
        <end position="88"/>
    </location>
</feature>
<proteinExistence type="predicted"/>
<feature type="compositionally biased region" description="Low complexity" evidence="1">
    <location>
        <begin position="218"/>
        <end position="232"/>
    </location>
</feature>
<keyword evidence="2" id="KW-0812">Transmembrane</keyword>
<accession>A0AB38XQZ2</accession>
<protein>
    <recommendedName>
        <fullName evidence="3">General stress protein 17M-like domain-containing protein</fullName>
    </recommendedName>
</protein>
<evidence type="ECO:0000256" key="2">
    <source>
        <dbReference type="SAM" id="Phobius"/>
    </source>
</evidence>